<dbReference type="EMBL" id="ATHI01000030">
    <property type="protein sequence ID" value="EPR31049.1"/>
    <property type="molecule type" value="Genomic_DNA"/>
</dbReference>
<keyword evidence="1" id="KW-0813">Transport</keyword>
<dbReference type="PANTHER" id="PTHR42794">
    <property type="entry name" value="HEMIN IMPORT ATP-BINDING PROTEIN HMUV"/>
    <property type="match status" value="1"/>
</dbReference>
<dbReference type="STRING" id="1121439.dsat_1176"/>
<dbReference type="PATRIC" id="fig|1121439.3.peg.2558"/>
<dbReference type="GO" id="GO:0016887">
    <property type="term" value="F:ATP hydrolysis activity"/>
    <property type="evidence" value="ECO:0007669"/>
    <property type="project" value="InterPro"/>
</dbReference>
<evidence type="ECO:0000256" key="4">
    <source>
        <dbReference type="ARBA" id="ARBA00022967"/>
    </source>
</evidence>
<accession>S7UAT3</accession>
<dbReference type="OrthoDB" id="9809450at2"/>
<evidence type="ECO:0000256" key="1">
    <source>
        <dbReference type="ARBA" id="ARBA00022448"/>
    </source>
</evidence>
<evidence type="ECO:0000313" key="7">
    <source>
        <dbReference type="EMBL" id="EPR31049.1"/>
    </source>
</evidence>
<evidence type="ECO:0000313" key="8">
    <source>
        <dbReference type="Proteomes" id="UP000014975"/>
    </source>
</evidence>
<dbReference type="RefSeq" id="WP_020887873.1">
    <property type="nucleotide sequence ID" value="NZ_ATHI01000030.1"/>
</dbReference>
<keyword evidence="2" id="KW-0547">Nucleotide-binding</keyword>
<dbReference type="SMART" id="SM00382">
    <property type="entry name" value="AAA"/>
    <property type="match status" value="1"/>
</dbReference>
<organism evidence="7 8">
    <name type="scientific">Alkalidesulfovibrio alkalitolerans DSM 16529</name>
    <dbReference type="NCBI Taxonomy" id="1121439"/>
    <lineage>
        <taxon>Bacteria</taxon>
        <taxon>Pseudomonadati</taxon>
        <taxon>Thermodesulfobacteriota</taxon>
        <taxon>Desulfovibrionia</taxon>
        <taxon>Desulfovibrionales</taxon>
        <taxon>Desulfovibrionaceae</taxon>
        <taxon>Alkalidesulfovibrio</taxon>
    </lineage>
</organism>
<dbReference type="Proteomes" id="UP000014975">
    <property type="component" value="Unassembled WGS sequence"/>
</dbReference>
<gene>
    <name evidence="7" type="ORF">dsat_1176</name>
</gene>
<feature type="domain" description="ABC transporter" evidence="6">
    <location>
        <begin position="3"/>
        <end position="236"/>
    </location>
</feature>
<keyword evidence="4" id="KW-1278">Translocase</keyword>
<dbReference type="PROSITE" id="PS00211">
    <property type="entry name" value="ABC_TRANSPORTER_1"/>
    <property type="match status" value="1"/>
</dbReference>
<dbReference type="Gene3D" id="3.40.50.300">
    <property type="entry name" value="P-loop containing nucleotide triphosphate hydrolases"/>
    <property type="match status" value="1"/>
</dbReference>
<comment type="caution">
    <text evidence="7">The sequence shown here is derived from an EMBL/GenBank/DDBJ whole genome shotgun (WGS) entry which is preliminary data.</text>
</comment>
<dbReference type="PROSITE" id="PS50893">
    <property type="entry name" value="ABC_TRANSPORTER_2"/>
    <property type="match status" value="1"/>
</dbReference>
<name>S7UAT3_9BACT</name>
<dbReference type="FunFam" id="3.40.50.300:FF:000134">
    <property type="entry name" value="Iron-enterobactin ABC transporter ATP-binding protein"/>
    <property type="match status" value="1"/>
</dbReference>
<dbReference type="InterPro" id="IPR027417">
    <property type="entry name" value="P-loop_NTPase"/>
</dbReference>
<dbReference type="InterPro" id="IPR003593">
    <property type="entry name" value="AAA+_ATPase"/>
</dbReference>
<keyword evidence="8" id="KW-1185">Reference proteome</keyword>
<dbReference type="AlphaFoldDB" id="S7UAT3"/>
<dbReference type="GO" id="GO:0005524">
    <property type="term" value="F:ATP binding"/>
    <property type="evidence" value="ECO:0007669"/>
    <property type="project" value="UniProtKB-KW"/>
</dbReference>
<comment type="function">
    <text evidence="5">Part of the ABC transporter complex HmuTUV involved in hemin import. Responsible for energy coupling to the transport system.</text>
</comment>
<dbReference type="PANTHER" id="PTHR42794:SF1">
    <property type="entry name" value="HEMIN IMPORT ATP-BINDING PROTEIN HMUV"/>
    <property type="match status" value="1"/>
</dbReference>
<evidence type="ECO:0000259" key="6">
    <source>
        <dbReference type="PROSITE" id="PS50893"/>
    </source>
</evidence>
<proteinExistence type="predicted"/>
<dbReference type="InterPro" id="IPR017871">
    <property type="entry name" value="ABC_transporter-like_CS"/>
</dbReference>
<keyword evidence="3" id="KW-0067">ATP-binding</keyword>
<evidence type="ECO:0000256" key="5">
    <source>
        <dbReference type="ARBA" id="ARBA00037066"/>
    </source>
</evidence>
<reference evidence="7 8" key="1">
    <citation type="journal article" date="2013" name="Genome Announc.">
        <title>Draft genome sequences for three mercury-methylating, sulfate-reducing bacteria.</title>
        <authorList>
            <person name="Brown S.D."/>
            <person name="Hurt R.A.Jr."/>
            <person name="Gilmour C.C."/>
            <person name="Elias D.A."/>
        </authorList>
    </citation>
    <scope>NUCLEOTIDE SEQUENCE [LARGE SCALE GENOMIC DNA]</scope>
    <source>
        <strain evidence="7 8">DSM 16529</strain>
    </source>
</reference>
<dbReference type="CDD" id="cd03214">
    <property type="entry name" value="ABC_Iron-Siderophores_B12_Hemin"/>
    <property type="match status" value="1"/>
</dbReference>
<dbReference type="Pfam" id="PF00005">
    <property type="entry name" value="ABC_tran"/>
    <property type="match status" value="1"/>
</dbReference>
<dbReference type="SUPFAM" id="SSF52540">
    <property type="entry name" value="P-loop containing nucleoside triphosphate hydrolases"/>
    <property type="match status" value="1"/>
</dbReference>
<dbReference type="eggNOG" id="COG1120">
    <property type="taxonomic scope" value="Bacteria"/>
</dbReference>
<protein>
    <submittedName>
        <fullName evidence="7">ABC transporter related protein</fullName>
    </submittedName>
</protein>
<evidence type="ECO:0000256" key="3">
    <source>
        <dbReference type="ARBA" id="ARBA00022840"/>
    </source>
</evidence>
<dbReference type="InterPro" id="IPR003439">
    <property type="entry name" value="ABC_transporter-like_ATP-bd"/>
</dbReference>
<sequence>MSLRVDGLSFAYNGQSVIEAIGFAVKPGELLAVLGPNGVGKTTLLRCICAMLKPKGGAVFVEGGDVMRMRREEIAKHLGYVAQRGETGRMTAYDAVLLGRMPHMGLRPSRRDLCLVDAALRQVGLSHLALRPIDSMSGGEFQRVCIARALVQEPRVLLLDEPTSSLDLRNQIGILDTLRGIIRGHGVAAVMTMHDLNTALRYADAFLFVREGRVHALCGRDDVCARVVEDVYGVPVDIIHHQGLPVVLPRNRTPTEEPWPAP</sequence>
<evidence type="ECO:0000256" key="2">
    <source>
        <dbReference type="ARBA" id="ARBA00022741"/>
    </source>
</evidence>